<dbReference type="GO" id="GO:0043041">
    <property type="term" value="P:amino acid activation for nonribosomal peptide biosynthetic process"/>
    <property type="evidence" value="ECO:0007669"/>
    <property type="project" value="TreeGrafter"/>
</dbReference>
<evidence type="ECO:0000313" key="3">
    <source>
        <dbReference type="Proteomes" id="UP000269271"/>
    </source>
</evidence>
<dbReference type="PANTHER" id="PTHR45527">
    <property type="entry name" value="NONRIBOSOMAL PEPTIDE SYNTHETASE"/>
    <property type="match status" value="1"/>
</dbReference>
<dbReference type="GO" id="GO:0047527">
    <property type="term" value="F:2,3-dihydroxybenzoate-serine ligase activity"/>
    <property type="evidence" value="ECO:0007669"/>
    <property type="project" value="TreeGrafter"/>
</dbReference>
<comment type="caution">
    <text evidence="2">The sequence shown here is derived from an EMBL/GenBank/DDBJ whole genome shotgun (WGS) entry which is preliminary data.</text>
</comment>
<dbReference type="InterPro" id="IPR020845">
    <property type="entry name" value="AMP-binding_CS"/>
</dbReference>
<dbReference type="PANTHER" id="PTHR45527:SF1">
    <property type="entry name" value="FATTY ACID SYNTHASE"/>
    <property type="match status" value="1"/>
</dbReference>
<organism evidence="2 3">
    <name type="scientific">Burkholderia contaminans</name>
    <dbReference type="NCBI Taxonomy" id="488447"/>
    <lineage>
        <taxon>Bacteria</taxon>
        <taxon>Pseudomonadati</taxon>
        <taxon>Pseudomonadota</taxon>
        <taxon>Betaproteobacteria</taxon>
        <taxon>Burkholderiales</taxon>
        <taxon>Burkholderiaceae</taxon>
        <taxon>Burkholderia</taxon>
        <taxon>Burkholderia cepacia complex</taxon>
    </lineage>
</organism>
<dbReference type="AlphaFoldDB" id="A0A3N8PH21"/>
<dbReference type="EMBL" id="QTQX01000070">
    <property type="protein sequence ID" value="RQT10645.1"/>
    <property type="molecule type" value="Genomic_DNA"/>
</dbReference>
<dbReference type="GO" id="GO:0009366">
    <property type="term" value="C:enterobactin synthetase complex"/>
    <property type="evidence" value="ECO:0007669"/>
    <property type="project" value="TreeGrafter"/>
</dbReference>
<evidence type="ECO:0000259" key="1">
    <source>
        <dbReference type="Pfam" id="PF00501"/>
    </source>
</evidence>
<gene>
    <name evidence="2" type="ORF">DF037_39715</name>
</gene>
<dbReference type="GO" id="GO:0009239">
    <property type="term" value="P:enterobactin biosynthetic process"/>
    <property type="evidence" value="ECO:0007669"/>
    <property type="project" value="TreeGrafter"/>
</dbReference>
<protein>
    <submittedName>
        <fullName evidence="2">Non-ribosomal peptide synthetase</fullName>
    </submittedName>
</protein>
<dbReference type="GO" id="GO:0005829">
    <property type="term" value="C:cytosol"/>
    <property type="evidence" value="ECO:0007669"/>
    <property type="project" value="TreeGrafter"/>
</dbReference>
<reference evidence="2 3" key="1">
    <citation type="submission" date="2018-08" db="EMBL/GenBank/DDBJ databases">
        <title>Comparative analysis of Burkholderia isolates from Puerto Rico.</title>
        <authorList>
            <person name="Hall C."/>
            <person name="Sahl J."/>
            <person name="Wagner D."/>
        </authorList>
    </citation>
    <scope>NUCLEOTIDE SEQUENCE [LARGE SCALE GENOMIC DNA]</scope>
    <source>
        <strain evidence="2 3">Bp9001</strain>
    </source>
</reference>
<dbReference type="Gene3D" id="3.40.50.12780">
    <property type="entry name" value="N-terminal domain of ligase-like"/>
    <property type="match status" value="1"/>
</dbReference>
<proteinExistence type="predicted"/>
<dbReference type="RefSeq" id="WP_148095567.1">
    <property type="nucleotide sequence ID" value="NZ_QTQX01000070.1"/>
</dbReference>
<dbReference type="Proteomes" id="UP000269271">
    <property type="component" value="Unassembled WGS sequence"/>
</dbReference>
<feature type="non-terminal residue" evidence="2">
    <location>
        <position position="1"/>
    </location>
</feature>
<dbReference type="InterPro" id="IPR000873">
    <property type="entry name" value="AMP-dep_synth/lig_dom"/>
</dbReference>
<feature type="domain" description="AMP-dependent synthetase/ligase" evidence="1">
    <location>
        <begin position="9"/>
        <end position="228"/>
    </location>
</feature>
<dbReference type="PROSITE" id="PS00455">
    <property type="entry name" value="AMP_BINDING"/>
    <property type="match status" value="1"/>
</dbReference>
<accession>A0A3N8PH21</accession>
<evidence type="ECO:0000313" key="2">
    <source>
        <dbReference type="EMBL" id="RQT10645.1"/>
    </source>
</evidence>
<dbReference type="InterPro" id="IPR042099">
    <property type="entry name" value="ANL_N_sf"/>
</dbReference>
<dbReference type="Pfam" id="PF00501">
    <property type="entry name" value="AMP-binding"/>
    <property type="match status" value="1"/>
</dbReference>
<dbReference type="GO" id="GO:0031177">
    <property type="term" value="F:phosphopantetheine binding"/>
    <property type="evidence" value="ECO:0007669"/>
    <property type="project" value="TreeGrafter"/>
</dbReference>
<feature type="non-terminal residue" evidence="2">
    <location>
        <position position="239"/>
    </location>
</feature>
<dbReference type="SUPFAM" id="SSF56801">
    <property type="entry name" value="Acetyl-CoA synthetase-like"/>
    <property type="match status" value="1"/>
</dbReference>
<sequence length="239" mass="26468">LDAAATSNPAPALNGDNLAYMIYTSGSTGRPKGALNTHRAITNRILWMQHAYALGADDAVLQKTPFSFDVSVWELFWPLVTGARLVFARPGGQRETDYLVELIERERITTIHFVPSMLRAFLDHPDLDAHCASLRRVVCSGEALPHDLQQRCLERLDVKLYNLYGPTEAAVDVTAWECRRDDPHRIVPIGRPIANTRLYIVDAQMQPTPIGVAGELLIGGTPVGRGYHGEPELSAEKFI</sequence>
<name>A0A3N8PH21_9BURK</name>